<feature type="active site" description="Tele-phosphohistidine intermediate" evidence="1">
    <location>
        <position position="21"/>
    </location>
</feature>
<dbReference type="InterPro" id="IPR013078">
    <property type="entry name" value="His_Pase_superF_clade-1"/>
</dbReference>
<dbReference type="CDD" id="cd07067">
    <property type="entry name" value="HP_PGM_like"/>
    <property type="match status" value="1"/>
</dbReference>
<comment type="caution">
    <text evidence="3">The sequence shown here is derived from an EMBL/GenBank/DDBJ whole genome shotgun (WGS) entry which is preliminary data.</text>
</comment>
<dbReference type="Proteomes" id="UP000230886">
    <property type="component" value="Unassembled WGS sequence"/>
</dbReference>
<dbReference type="EMBL" id="NOVD01000004">
    <property type="protein sequence ID" value="PCK27752.1"/>
    <property type="molecule type" value="Genomic_DNA"/>
</dbReference>
<accession>A0A2A5JEF9</accession>
<feature type="binding site" evidence="2">
    <location>
        <begin position="33"/>
        <end position="34"/>
    </location>
    <ligand>
        <name>substrate</name>
    </ligand>
</feature>
<dbReference type="SUPFAM" id="SSF53254">
    <property type="entry name" value="Phosphoglycerate mutase-like"/>
    <property type="match status" value="1"/>
</dbReference>
<dbReference type="Pfam" id="PF00300">
    <property type="entry name" value="His_Phos_1"/>
    <property type="match status" value="1"/>
</dbReference>
<reference evidence="3 4" key="1">
    <citation type="submission" date="2017-07" db="EMBL/GenBank/DDBJ databases">
        <title>Draft sequence of Rhodococcus enclensis 23b-28.</title>
        <authorList>
            <person name="Besaury L."/>
            <person name="Sancelme M."/>
            <person name="Amato P."/>
            <person name="Lallement A."/>
            <person name="Delort A.-M."/>
        </authorList>
    </citation>
    <scope>NUCLEOTIDE SEQUENCE [LARGE SCALE GENOMIC DNA]</scope>
    <source>
        <strain evidence="3 4">23b-28</strain>
    </source>
</reference>
<evidence type="ECO:0000313" key="3">
    <source>
        <dbReference type="EMBL" id="PCK27752.1"/>
    </source>
</evidence>
<dbReference type="Gene3D" id="3.40.50.1240">
    <property type="entry name" value="Phosphoglycerate mutase-like"/>
    <property type="match status" value="1"/>
</dbReference>
<name>A0A2A5JEF9_RHOSG</name>
<proteinExistence type="predicted"/>
<dbReference type="AlphaFoldDB" id="A0A2A5JEF9"/>
<evidence type="ECO:0000256" key="1">
    <source>
        <dbReference type="PIRSR" id="PIRSR613078-1"/>
    </source>
</evidence>
<evidence type="ECO:0000256" key="2">
    <source>
        <dbReference type="PIRSR" id="PIRSR613078-2"/>
    </source>
</evidence>
<organism evidence="3 4">
    <name type="scientific">Rhodococcus qingshengii</name>
    <dbReference type="NCBI Taxonomy" id="334542"/>
    <lineage>
        <taxon>Bacteria</taxon>
        <taxon>Bacillati</taxon>
        <taxon>Actinomycetota</taxon>
        <taxon>Actinomycetes</taxon>
        <taxon>Mycobacteriales</taxon>
        <taxon>Nocardiaceae</taxon>
        <taxon>Rhodococcus</taxon>
        <taxon>Rhodococcus erythropolis group</taxon>
    </lineage>
</organism>
<dbReference type="InterPro" id="IPR050275">
    <property type="entry name" value="PGM_Phosphatase"/>
</dbReference>
<sequence>MTSQSAPSSIPLGARVVLMRHGETEWARTGKHTGRTEVPLTPLGEMQATATGNRLRTLDLRNPMILTSPRLRAQLTGDLAGLPEERTWDALSEWDYGDYEGLTTPEIRATVPDWTVWTHPCPGGEQTDQIHARTDMVLSMVRSQLPERDVILIGHGHFSRALIARWLELPVTEGKRFALFPGAYTVLGYEHGASHLVHHNVPPLVEA</sequence>
<feature type="binding site" evidence="2">
    <location>
        <begin position="93"/>
        <end position="96"/>
    </location>
    <ligand>
        <name>substrate</name>
    </ligand>
</feature>
<feature type="active site" description="Proton donor/acceptor" evidence="1">
    <location>
        <position position="93"/>
    </location>
</feature>
<gene>
    <name evidence="3" type="ORF">CHR55_09625</name>
</gene>
<feature type="binding site" evidence="2">
    <location>
        <position position="72"/>
    </location>
    <ligand>
        <name>substrate</name>
    </ligand>
</feature>
<dbReference type="InterPro" id="IPR029033">
    <property type="entry name" value="His_PPase_superfam"/>
</dbReference>
<dbReference type="NCBIfam" id="NF009993">
    <property type="entry name" value="PRK13462.1"/>
    <property type="match status" value="1"/>
</dbReference>
<dbReference type="RefSeq" id="WP_019747801.1">
    <property type="nucleotide sequence ID" value="NZ_NOVD01000004.1"/>
</dbReference>
<dbReference type="GO" id="GO:0101006">
    <property type="term" value="F:protein histidine phosphatase activity"/>
    <property type="evidence" value="ECO:0007669"/>
    <property type="project" value="TreeGrafter"/>
</dbReference>
<dbReference type="PANTHER" id="PTHR48100:SF15">
    <property type="entry name" value="SEDOHEPTULOSE 1,7-BISPHOSPHATASE"/>
    <property type="match status" value="1"/>
</dbReference>
<dbReference type="GO" id="GO:0070297">
    <property type="term" value="P:regulation of phosphorelay signal transduction system"/>
    <property type="evidence" value="ECO:0007669"/>
    <property type="project" value="TreeGrafter"/>
</dbReference>
<evidence type="ECO:0000313" key="4">
    <source>
        <dbReference type="Proteomes" id="UP000230886"/>
    </source>
</evidence>
<dbReference type="PANTHER" id="PTHR48100">
    <property type="entry name" value="BROAD-SPECIFICITY PHOSPHATASE YOR283W-RELATED"/>
    <property type="match status" value="1"/>
</dbReference>
<dbReference type="SMART" id="SM00855">
    <property type="entry name" value="PGAM"/>
    <property type="match status" value="1"/>
</dbReference>
<dbReference type="GeneID" id="57487700"/>
<protein>
    <submittedName>
        <fullName evidence="3">Acid phosphatase</fullName>
    </submittedName>
</protein>